<evidence type="ECO:0000256" key="9">
    <source>
        <dbReference type="ARBA" id="ARBA00030455"/>
    </source>
</evidence>
<dbReference type="EC" id="1.1.1.399" evidence="4"/>
<dbReference type="GO" id="GO:0047545">
    <property type="term" value="F:(S)-2-hydroxyglutarate dehydrogenase activity"/>
    <property type="evidence" value="ECO:0007669"/>
    <property type="project" value="UniProtKB-ARBA"/>
</dbReference>
<evidence type="ECO:0000256" key="7">
    <source>
        <dbReference type="ARBA" id="ARBA00023002"/>
    </source>
</evidence>
<protein>
    <recommendedName>
        <fullName evidence="6">D-3-phosphoglycerate dehydrogenase</fullName>
        <ecNumber evidence="4">1.1.1.399</ecNumber>
        <ecNumber evidence="5">1.1.1.95</ecNumber>
    </recommendedName>
    <alternativeName>
        <fullName evidence="9">2-oxoglutarate reductase</fullName>
    </alternativeName>
</protein>
<dbReference type="InterPro" id="IPR002912">
    <property type="entry name" value="ACT_dom"/>
</dbReference>
<dbReference type="InterPro" id="IPR006139">
    <property type="entry name" value="D-isomer_2_OHA_DH_cat_dom"/>
</dbReference>
<dbReference type="PROSITE" id="PS00065">
    <property type="entry name" value="D_2_HYDROXYACID_DH_1"/>
    <property type="match status" value="1"/>
</dbReference>
<dbReference type="AlphaFoldDB" id="A8IE21"/>
<dbReference type="FunFam" id="3.40.50.720:FF:000041">
    <property type="entry name" value="D-3-phosphoglycerate dehydrogenase"/>
    <property type="match status" value="1"/>
</dbReference>
<dbReference type="CDD" id="cd04901">
    <property type="entry name" value="ACT_3PGDH"/>
    <property type="match status" value="1"/>
</dbReference>
<dbReference type="CDD" id="cd12176">
    <property type="entry name" value="PGDH_3"/>
    <property type="match status" value="1"/>
</dbReference>
<comment type="similarity">
    <text evidence="3 12">Belongs to the D-isomer specific 2-hydroxyacid dehydrogenase family.</text>
</comment>
<keyword evidence="8" id="KW-0520">NAD</keyword>
<dbReference type="UniPathway" id="UPA00135">
    <property type="reaction ID" value="UER00196"/>
</dbReference>
<dbReference type="Pfam" id="PF22629">
    <property type="entry name" value="ACT_AHAS_ss"/>
    <property type="match status" value="1"/>
</dbReference>
<proteinExistence type="inferred from homology"/>
<evidence type="ECO:0000256" key="13">
    <source>
        <dbReference type="SAM" id="MobiDB-lite"/>
    </source>
</evidence>
<reference evidence="15" key="4">
    <citation type="journal article" date="2010" name="Appl. Environ. Microbiol.">
        <title>phrR-like gene praR of Azorhizobium caulinodans ORS571 is essential for symbiosis with Sesbania rostrata and is involved in expression of reb genes.</title>
        <authorList>
            <person name="Akiba N."/>
            <person name="Aono T."/>
            <person name="Toyazaki H."/>
            <person name="Sato S."/>
            <person name="Oyaizu H."/>
        </authorList>
    </citation>
    <scope>NUCLEOTIDE SEQUENCE [LARGE SCALE GENOMIC DNA]</scope>
    <source>
        <strain evidence="15">ORS 571</strain>
    </source>
</reference>
<comment type="pathway">
    <text evidence="2">Amino-acid biosynthesis; L-serine biosynthesis; L-serine from 3-phospho-D-glycerate: step 1/3.</text>
</comment>
<dbReference type="EC" id="1.1.1.95" evidence="5"/>
<evidence type="ECO:0000256" key="1">
    <source>
        <dbReference type="ARBA" id="ARBA00003800"/>
    </source>
</evidence>
<evidence type="ECO:0000256" key="4">
    <source>
        <dbReference type="ARBA" id="ARBA00013001"/>
    </source>
</evidence>
<evidence type="ECO:0000313" key="16">
    <source>
        <dbReference type="Proteomes" id="UP000000270"/>
    </source>
</evidence>
<dbReference type="PANTHER" id="PTHR43761:SF1">
    <property type="entry name" value="D-ISOMER SPECIFIC 2-HYDROXYACID DEHYDROGENASE CATALYTIC DOMAIN-CONTAINING PROTEIN-RELATED"/>
    <property type="match status" value="1"/>
</dbReference>
<dbReference type="GO" id="GO:0051287">
    <property type="term" value="F:NAD binding"/>
    <property type="evidence" value="ECO:0007669"/>
    <property type="project" value="InterPro"/>
</dbReference>
<dbReference type="InterPro" id="IPR045865">
    <property type="entry name" value="ACT-like_dom_sf"/>
</dbReference>
<dbReference type="InterPro" id="IPR054480">
    <property type="entry name" value="AHAS_small-like_ACT"/>
</dbReference>
<evidence type="ECO:0000259" key="14">
    <source>
        <dbReference type="PROSITE" id="PS51671"/>
    </source>
</evidence>
<evidence type="ECO:0000256" key="6">
    <source>
        <dbReference type="ARBA" id="ARBA00021582"/>
    </source>
</evidence>
<evidence type="ECO:0000256" key="12">
    <source>
        <dbReference type="RuleBase" id="RU003719"/>
    </source>
</evidence>
<reference evidence="15" key="2">
    <citation type="journal article" date="2008" name="BMC Genomics">
        <title>The genome of the versatile nitrogen fixer Azorhizobium caulinodans ORS571.</title>
        <authorList>
            <person name="Lee KB."/>
            <person name="Backer P.D."/>
            <person name="Aono T."/>
            <person name="Liu CT."/>
            <person name="Suzuki S."/>
            <person name="Suzuki T."/>
            <person name="Kaneko T."/>
            <person name="Yamada M."/>
            <person name="Tabata S."/>
            <person name="Kupfer D.M."/>
            <person name="Najar F.Z."/>
            <person name="Wiley G.B."/>
            <person name="Roe B."/>
            <person name="Binnewies T.T."/>
            <person name="Ussery D.W."/>
            <person name="D'Haeze W."/>
            <person name="Herder J.D."/>
            <person name="Gevers D."/>
            <person name="Vereecke D."/>
            <person name="Holsters M."/>
            <person name="Oyaizu H."/>
        </authorList>
    </citation>
    <scope>NUCLEOTIDE SEQUENCE [LARGE SCALE GENOMIC DNA]</scope>
    <source>
        <strain evidence="15">ORS 571</strain>
    </source>
</reference>
<feature type="region of interest" description="Disordered" evidence="13">
    <location>
        <begin position="1"/>
        <end position="24"/>
    </location>
</feature>
<dbReference type="NCBIfam" id="NF008759">
    <property type="entry name" value="PRK11790.1"/>
    <property type="match status" value="1"/>
</dbReference>
<dbReference type="Gene3D" id="3.30.70.260">
    <property type="match status" value="1"/>
</dbReference>
<evidence type="ECO:0000256" key="11">
    <source>
        <dbReference type="ARBA" id="ARBA00048731"/>
    </source>
</evidence>
<name>A8IE21_AZOC5</name>
<dbReference type="KEGG" id="azc:AZC_3025"/>
<reference evidence="15" key="1">
    <citation type="journal article" date="2007" name="Appl. Environ. Microbiol.">
        <title>Rhizobial factors required for stem nodule maturation and maintenance in Sesbania rostrata-Azorhizobium caulinodans ORS571 symbiosis.</title>
        <authorList>
            <person name="Suzuki S."/>
            <person name="Aono T."/>
            <person name="Lee KB."/>
            <person name="Suzuki T."/>
            <person name="Liu CT."/>
            <person name="Miwa H."/>
            <person name="Wakao S."/>
            <person name="Iki T."/>
            <person name="Oyaizu H."/>
        </authorList>
    </citation>
    <scope>NUCLEOTIDE SEQUENCE [LARGE SCALE GENOMIC DNA]</scope>
    <source>
        <strain evidence="15">ORS 571</strain>
    </source>
</reference>
<dbReference type="SUPFAM" id="SSF55021">
    <property type="entry name" value="ACT-like"/>
    <property type="match status" value="1"/>
</dbReference>
<dbReference type="Proteomes" id="UP000000270">
    <property type="component" value="Chromosome"/>
</dbReference>
<dbReference type="PROSITE" id="PS00671">
    <property type="entry name" value="D_2_HYDROXYACID_DH_3"/>
    <property type="match status" value="1"/>
</dbReference>
<dbReference type="GO" id="GO:0004617">
    <property type="term" value="F:phosphoglycerate dehydrogenase activity"/>
    <property type="evidence" value="ECO:0007669"/>
    <property type="project" value="UniProtKB-EC"/>
</dbReference>
<dbReference type="EMBL" id="AP009384">
    <property type="protein sequence ID" value="BAF89023.1"/>
    <property type="molecule type" value="Genomic_DNA"/>
</dbReference>
<dbReference type="eggNOG" id="COG0111">
    <property type="taxonomic scope" value="Bacteria"/>
</dbReference>
<keyword evidence="7 12" id="KW-0560">Oxidoreductase</keyword>
<dbReference type="HOGENOM" id="CLU_019796_9_2_5"/>
<evidence type="ECO:0000256" key="10">
    <source>
        <dbReference type="ARBA" id="ARBA00048126"/>
    </source>
</evidence>
<comment type="catalytic activity">
    <reaction evidence="10">
        <text>(R)-2-hydroxyglutarate + NAD(+) = 2-oxoglutarate + NADH + H(+)</text>
        <dbReference type="Rhea" id="RHEA:49612"/>
        <dbReference type="ChEBI" id="CHEBI:15378"/>
        <dbReference type="ChEBI" id="CHEBI:15801"/>
        <dbReference type="ChEBI" id="CHEBI:16810"/>
        <dbReference type="ChEBI" id="CHEBI:57540"/>
        <dbReference type="ChEBI" id="CHEBI:57945"/>
        <dbReference type="EC" id="1.1.1.399"/>
    </reaction>
</comment>
<comment type="catalytic activity">
    <reaction evidence="11">
        <text>(2R)-3-phosphoglycerate + NAD(+) = 3-phosphooxypyruvate + NADH + H(+)</text>
        <dbReference type="Rhea" id="RHEA:12641"/>
        <dbReference type="ChEBI" id="CHEBI:15378"/>
        <dbReference type="ChEBI" id="CHEBI:18110"/>
        <dbReference type="ChEBI" id="CHEBI:57540"/>
        <dbReference type="ChEBI" id="CHEBI:57945"/>
        <dbReference type="ChEBI" id="CHEBI:58272"/>
        <dbReference type="EC" id="1.1.1.95"/>
    </reaction>
</comment>
<dbReference type="InterPro" id="IPR036291">
    <property type="entry name" value="NAD(P)-bd_dom_sf"/>
</dbReference>
<comment type="function">
    <text evidence="1">Catalyzes the reversible oxidation of 3-phospho-D-glycerate to 3-phosphonooxypyruvate, the first step of the phosphorylated L-serine biosynthesis pathway. Also catalyzes the reversible oxidation of 2-hydroxyglutarate to 2-oxoglutarate.</text>
</comment>
<accession>A8IE21</accession>
<dbReference type="InterPro" id="IPR006140">
    <property type="entry name" value="D-isomer_DH_NAD-bd"/>
</dbReference>
<evidence type="ECO:0000256" key="3">
    <source>
        <dbReference type="ARBA" id="ARBA00005854"/>
    </source>
</evidence>
<sequence length="438" mass="46995">MRALAPGLRSLKDAETVQDSHSDSPQLSLAKDKIRVLLLEGVNDSAVQIMTDAGYTNVTRLTKALDGEALKEAVKGVHILGIRSRTHITAEVLEAADRLIAVGCFSVGTNQVDLDACRVHGIPVFNAPFSNTRSVAELVIGEIVMLLRRIPARSVAAHDGRWDKSAHDSHEVRGKTLGIVGYGNIGSQLSNLAEAMGMKVIFYDVTDKLRHGNTESVGSLQDLLGQSDVVSLHVPETPSTHGLIGAAEIAAMKAGAYLINNSRGTVVDLDALAAALKSGHLRGAAVDVFPKEPGSNGERFVTPLQGLDNVILTPHIGGSTEEAQERIGSEVARKLVDYSDSGSTMGAVNFPQVQLPARPQGTRFIQVQRNLPGMLGRLNEVLARHSVNIAGQYYETYADVGYVVLDADASQADSQRVLEDIRAIDGTIRARLLYEYKI</sequence>
<evidence type="ECO:0000256" key="5">
    <source>
        <dbReference type="ARBA" id="ARBA00013143"/>
    </source>
</evidence>
<keyword evidence="16" id="KW-1185">Reference proteome</keyword>
<dbReference type="GO" id="GO:0006564">
    <property type="term" value="P:L-serine biosynthetic process"/>
    <property type="evidence" value="ECO:0007669"/>
    <property type="project" value="UniProtKB-ARBA"/>
</dbReference>
<dbReference type="PANTHER" id="PTHR43761">
    <property type="entry name" value="D-ISOMER SPECIFIC 2-HYDROXYACID DEHYDROGENASE FAMILY PROTEIN (AFU_ORTHOLOGUE AFUA_1G13630)"/>
    <property type="match status" value="1"/>
</dbReference>
<reference evidence="15" key="5">
    <citation type="journal article" date="2011" name="Appl. Environ. Microbiol.">
        <title>Involvement of the azorhizobial chromosome partition gene (parA) in the onset of bacteroid differentiation during Sesbania rostrata stem nodule development.</title>
        <authorList>
            <person name="Liu CT."/>
            <person name="Lee KB."/>
            <person name="Wang YS."/>
            <person name="Peng MH."/>
            <person name="Lee KT."/>
            <person name="Suzuki S."/>
            <person name="Suzuki T."/>
            <person name="Oyaizu H."/>
        </authorList>
    </citation>
    <scope>NUCLEOTIDE SEQUENCE [LARGE SCALE GENOMIC DNA]</scope>
    <source>
        <strain evidence="15">ORS 571</strain>
    </source>
</reference>
<gene>
    <name evidence="15" type="ordered locus">AZC_3025</name>
</gene>
<feature type="compositionally biased region" description="Basic and acidic residues" evidence="13">
    <location>
        <begin position="10"/>
        <end position="22"/>
    </location>
</feature>
<dbReference type="InterPro" id="IPR050418">
    <property type="entry name" value="D-iso_2-hydroxyacid_DH_PdxB"/>
</dbReference>
<evidence type="ECO:0000256" key="8">
    <source>
        <dbReference type="ARBA" id="ARBA00023027"/>
    </source>
</evidence>
<organism evidence="15 16">
    <name type="scientific">Azorhizobium caulinodans (strain ATCC 43989 / DSM 5975 / JCM 20966 / LMG 6465 / NBRC 14845 / NCIMB 13405 / ORS 571)</name>
    <dbReference type="NCBI Taxonomy" id="438753"/>
    <lineage>
        <taxon>Bacteria</taxon>
        <taxon>Pseudomonadati</taxon>
        <taxon>Pseudomonadota</taxon>
        <taxon>Alphaproteobacteria</taxon>
        <taxon>Hyphomicrobiales</taxon>
        <taxon>Xanthobacteraceae</taxon>
        <taxon>Azorhizobium</taxon>
    </lineage>
</organism>
<evidence type="ECO:0000313" key="15">
    <source>
        <dbReference type="EMBL" id="BAF89023.1"/>
    </source>
</evidence>
<dbReference type="STRING" id="438753.AZC_3025"/>
<dbReference type="SUPFAM" id="SSF51735">
    <property type="entry name" value="NAD(P)-binding Rossmann-fold domains"/>
    <property type="match status" value="1"/>
</dbReference>
<dbReference type="PROSITE" id="PS00670">
    <property type="entry name" value="D_2_HYDROXYACID_DH_2"/>
    <property type="match status" value="1"/>
</dbReference>
<evidence type="ECO:0000256" key="2">
    <source>
        <dbReference type="ARBA" id="ARBA00005216"/>
    </source>
</evidence>
<dbReference type="Gene3D" id="3.40.50.720">
    <property type="entry name" value="NAD(P)-binding Rossmann-like Domain"/>
    <property type="match status" value="2"/>
</dbReference>
<reference evidence="15" key="3">
    <citation type="journal article" date="2009" name="Appl. Environ. Microbiol.">
        <title>Comparative genome-wide transcriptional profiling of Azorhizobium caulinodans ORS571 grown under free-living and symbiotic conditions.</title>
        <authorList>
            <person name="Tsukada S."/>
            <person name="Aono T."/>
            <person name="Akiba N."/>
            <person name="Lee KB."/>
            <person name="Liu CT."/>
            <person name="Toyazaki H."/>
            <person name="Oyaizu H."/>
        </authorList>
    </citation>
    <scope>NUCLEOTIDE SEQUENCE [LARGE SCALE GENOMIC DNA]</scope>
    <source>
        <strain evidence="15">ORS 571</strain>
    </source>
</reference>
<dbReference type="Pfam" id="PF02826">
    <property type="entry name" value="2-Hacid_dh_C"/>
    <property type="match status" value="1"/>
</dbReference>
<dbReference type="InterPro" id="IPR029752">
    <property type="entry name" value="D-isomer_DH_CS1"/>
</dbReference>
<feature type="domain" description="ACT" evidence="14">
    <location>
        <begin position="363"/>
        <end position="435"/>
    </location>
</feature>
<dbReference type="PROSITE" id="PS51671">
    <property type="entry name" value="ACT"/>
    <property type="match status" value="1"/>
</dbReference>
<dbReference type="Pfam" id="PF00389">
    <property type="entry name" value="2-Hacid_dh"/>
    <property type="match status" value="1"/>
</dbReference>
<dbReference type="SUPFAM" id="SSF52283">
    <property type="entry name" value="Formate/glycerate dehydrogenase catalytic domain-like"/>
    <property type="match status" value="1"/>
</dbReference>
<dbReference type="InterPro" id="IPR029753">
    <property type="entry name" value="D-isomer_DH_CS"/>
</dbReference>